<evidence type="ECO:0000313" key="4">
    <source>
        <dbReference type="Proteomes" id="UP000824469"/>
    </source>
</evidence>
<feature type="non-terminal residue" evidence="3">
    <location>
        <position position="1"/>
    </location>
</feature>
<evidence type="ECO:0000313" key="3">
    <source>
        <dbReference type="EMBL" id="KAH9305696.1"/>
    </source>
</evidence>
<keyword evidence="2" id="KW-0812">Transmembrane</keyword>
<evidence type="ECO:0000256" key="1">
    <source>
        <dbReference type="SAM" id="MobiDB-lite"/>
    </source>
</evidence>
<keyword evidence="2" id="KW-0472">Membrane</keyword>
<protein>
    <submittedName>
        <fullName evidence="3">Uncharacterized protein</fullName>
    </submittedName>
</protein>
<keyword evidence="4" id="KW-1185">Reference proteome</keyword>
<sequence length="74" mass="7547">VTLQRTTGLILGSFFIILVGPGSLKKIDELVKQDQLINGPYTTCDGPTEVESASAHGSGMGVPAANAANPYAGS</sequence>
<comment type="caution">
    <text evidence="3">The sequence shown here is derived from an EMBL/GenBank/DDBJ whole genome shotgun (WGS) entry which is preliminary data.</text>
</comment>
<keyword evidence="2" id="KW-1133">Transmembrane helix</keyword>
<proteinExistence type="predicted"/>
<organism evidence="3 4">
    <name type="scientific">Taxus chinensis</name>
    <name type="common">Chinese yew</name>
    <name type="synonym">Taxus wallichiana var. chinensis</name>
    <dbReference type="NCBI Taxonomy" id="29808"/>
    <lineage>
        <taxon>Eukaryota</taxon>
        <taxon>Viridiplantae</taxon>
        <taxon>Streptophyta</taxon>
        <taxon>Embryophyta</taxon>
        <taxon>Tracheophyta</taxon>
        <taxon>Spermatophyta</taxon>
        <taxon>Pinopsida</taxon>
        <taxon>Pinidae</taxon>
        <taxon>Conifers II</taxon>
        <taxon>Cupressales</taxon>
        <taxon>Taxaceae</taxon>
        <taxon>Taxus</taxon>
    </lineage>
</organism>
<reference evidence="3 4" key="1">
    <citation type="journal article" date="2021" name="Nat. Plants">
        <title>The Taxus genome provides insights into paclitaxel biosynthesis.</title>
        <authorList>
            <person name="Xiong X."/>
            <person name="Gou J."/>
            <person name="Liao Q."/>
            <person name="Li Y."/>
            <person name="Zhou Q."/>
            <person name="Bi G."/>
            <person name="Li C."/>
            <person name="Du R."/>
            <person name="Wang X."/>
            <person name="Sun T."/>
            <person name="Guo L."/>
            <person name="Liang H."/>
            <person name="Lu P."/>
            <person name="Wu Y."/>
            <person name="Zhang Z."/>
            <person name="Ro D.K."/>
            <person name="Shang Y."/>
            <person name="Huang S."/>
            <person name="Yan J."/>
        </authorList>
    </citation>
    <scope>NUCLEOTIDE SEQUENCE [LARGE SCALE GENOMIC DNA]</scope>
    <source>
        <strain evidence="3">Ta-2019</strain>
    </source>
</reference>
<dbReference type="Proteomes" id="UP000824469">
    <property type="component" value="Unassembled WGS sequence"/>
</dbReference>
<accession>A0AA38FKM6</accession>
<feature type="transmembrane region" description="Helical" evidence="2">
    <location>
        <begin position="6"/>
        <end position="24"/>
    </location>
</feature>
<name>A0AA38FKM6_TAXCH</name>
<evidence type="ECO:0000256" key="2">
    <source>
        <dbReference type="SAM" id="Phobius"/>
    </source>
</evidence>
<gene>
    <name evidence="3" type="ORF">KI387_010100</name>
</gene>
<dbReference type="AlphaFoldDB" id="A0AA38FKM6"/>
<dbReference type="EMBL" id="JAHRHJ020000008">
    <property type="protein sequence ID" value="KAH9305696.1"/>
    <property type="molecule type" value="Genomic_DNA"/>
</dbReference>
<feature type="region of interest" description="Disordered" evidence="1">
    <location>
        <begin position="47"/>
        <end position="74"/>
    </location>
</feature>